<feature type="non-terminal residue" evidence="2">
    <location>
        <position position="84"/>
    </location>
</feature>
<evidence type="ECO:0000313" key="3">
    <source>
        <dbReference type="Proteomes" id="UP001218218"/>
    </source>
</evidence>
<dbReference type="Proteomes" id="UP001218218">
    <property type="component" value="Unassembled WGS sequence"/>
</dbReference>
<protein>
    <recommendedName>
        <fullName evidence="4">4Fe-4S ferredoxin-type domain-containing protein</fullName>
    </recommendedName>
</protein>
<feature type="signal peptide" evidence="1">
    <location>
        <begin position="1"/>
        <end position="20"/>
    </location>
</feature>
<dbReference type="EMBL" id="JARIHO010000086">
    <property type="protein sequence ID" value="KAJ7307939.1"/>
    <property type="molecule type" value="Genomic_DNA"/>
</dbReference>
<feature type="chain" id="PRO_5042136662" description="4Fe-4S ferredoxin-type domain-containing protein" evidence="1">
    <location>
        <begin position="21"/>
        <end position="84"/>
    </location>
</feature>
<keyword evidence="3" id="KW-1185">Reference proteome</keyword>
<keyword evidence="1" id="KW-0732">Signal</keyword>
<gene>
    <name evidence="2" type="ORF">DFH08DRAFT_900565</name>
</gene>
<proteinExistence type="predicted"/>
<organism evidence="2 3">
    <name type="scientific">Mycena albidolilacea</name>
    <dbReference type="NCBI Taxonomy" id="1033008"/>
    <lineage>
        <taxon>Eukaryota</taxon>
        <taxon>Fungi</taxon>
        <taxon>Dikarya</taxon>
        <taxon>Basidiomycota</taxon>
        <taxon>Agaricomycotina</taxon>
        <taxon>Agaricomycetes</taxon>
        <taxon>Agaricomycetidae</taxon>
        <taxon>Agaricales</taxon>
        <taxon>Marasmiineae</taxon>
        <taxon>Mycenaceae</taxon>
        <taxon>Mycena</taxon>
    </lineage>
</organism>
<sequence>MHLTRSILALVVLAVSTVQAAPGPTTTLTKRWCGYEYSCKCDLDPEAGCVPQFDDCAQQWYWPLECTGCGSCSALCVDFHCPPS</sequence>
<evidence type="ECO:0008006" key="4">
    <source>
        <dbReference type="Google" id="ProtNLM"/>
    </source>
</evidence>
<evidence type="ECO:0000313" key="2">
    <source>
        <dbReference type="EMBL" id="KAJ7307939.1"/>
    </source>
</evidence>
<evidence type="ECO:0000256" key="1">
    <source>
        <dbReference type="SAM" id="SignalP"/>
    </source>
</evidence>
<dbReference type="AlphaFoldDB" id="A0AAD7EBI4"/>
<name>A0AAD7EBI4_9AGAR</name>
<reference evidence="2" key="1">
    <citation type="submission" date="2023-03" db="EMBL/GenBank/DDBJ databases">
        <title>Massive genome expansion in bonnet fungi (Mycena s.s.) driven by repeated elements and novel gene families across ecological guilds.</title>
        <authorList>
            <consortium name="Lawrence Berkeley National Laboratory"/>
            <person name="Harder C.B."/>
            <person name="Miyauchi S."/>
            <person name="Viragh M."/>
            <person name="Kuo A."/>
            <person name="Thoen E."/>
            <person name="Andreopoulos B."/>
            <person name="Lu D."/>
            <person name="Skrede I."/>
            <person name="Drula E."/>
            <person name="Henrissat B."/>
            <person name="Morin E."/>
            <person name="Kohler A."/>
            <person name="Barry K."/>
            <person name="LaButti K."/>
            <person name="Morin E."/>
            <person name="Salamov A."/>
            <person name="Lipzen A."/>
            <person name="Mereny Z."/>
            <person name="Hegedus B."/>
            <person name="Baldrian P."/>
            <person name="Stursova M."/>
            <person name="Weitz H."/>
            <person name="Taylor A."/>
            <person name="Grigoriev I.V."/>
            <person name="Nagy L.G."/>
            <person name="Martin F."/>
            <person name="Kauserud H."/>
        </authorList>
    </citation>
    <scope>NUCLEOTIDE SEQUENCE</scope>
    <source>
        <strain evidence="2">CBHHK002</strain>
    </source>
</reference>
<comment type="caution">
    <text evidence="2">The sequence shown here is derived from an EMBL/GenBank/DDBJ whole genome shotgun (WGS) entry which is preliminary data.</text>
</comment>
<accession>A0AAD7EBI4</accession>